<dbReference type="PANTHER" id="PTHR43761:SF1">
    <property type="entry name" value="D-ISOMER SPECIFIC 2-HYDROXYACID DEHYDROGENASE CATALYTIC DOMAIN-CONTAINING PROTEIN-RELATED"/>
    <property type="match status" value="1"/>
</dbReference>
<evidence type="ECO:0000256" key="2">
    <source>
        <dbReference type="ARBA" id="ARBA00023002"/>
    </source>
</evidence>
<dbReference type="InterPro" id="IPR029753">
    <property type="entry name" value="D-isomer_DH_CS"/>
</dbReference>
<dbReference type="GO" id="GO:0016616">
    <property type="term" value="F:oxidoreductase activity, acting on the CH-OH group of donors, NAD or NADP as acceptor"/>
    <property type="evidence" value="ECO:0007669"/>
    <property type="project" value="InterPro"/>
</dbReference>
<evidence type="ECO:0000313" key="7">
    <source>
        <dbReference type="EMBL" id="SEF43185.1"/>
    </source>
</evidence>
<proteinExistence type="inferred from homology"/>
<evidence type="ECO:0000256" key="3">
    <source>
        <dbReference type="ARBA" id="ARBA00023027"/>
    </source>
</evidence>
<evidence type="ECO:0000256" key="1">
    <source>
        <dbReference type="ARBA" id="ARBA00005854"/>
    </source>
</evidence>
<dbReference type="InterPro" id="IPR050418">
    <property type="entry name" value="D-iso_2-hydroxyacid_DH_PdxB"/>
</dbReference>
<evidence type="ECO:0000256" key="4">
    <source>
        <dbReference type="RuleBase" id="RU003719"/>
    </source>
</evidence>
<dbReference type="Pfam" id="PF00389">
    <property type="entry name" value="2-Hacid_dh"/>
    <property type="match status" value="1"/>
</dbReference>
<dbReference type="Gene3D" id="3.40.50.720">
    <property type="entry name" value="NAD(P)-binding Rossmann-like Domain"/>
    <property type="match status" value="2"/>
</dbReference>
<dbReference type="Pfam" id="PF02826">
    <property type="entry name" value="2-Hacid_dh_C"/>
    <property type="match status" value="1"/>
</dbReference>
<dbReference type="GO" id="GO:0051287">
    <property type="term" value="F:NAD binding"/>
    <property type="evidence" value="ECO:0007669"/>
    <property type="project" value="InterPro"/>
</dbReference>
<dbReference type="SUPFAM" id="SSF51735">
    <property type="entry name" value="NAD(P)-binding Rossmann-fold domains"/>
    <property type="match status" value="1"/>
</dbReference>
<dbReference type="Proteomes" id="UP000243518">
    <property type="component" value="Unassembled WGS sequence"/>
</dbReference>
<dbReference type="InterPro" id="IPR006140">
    <property type="entry name" value="D-isomer_DH_NAD-bd"/>
</dbReference>
<dbReference type="PROSITE" id="PS00671">
    <property type="entry name" value="D_2_HYDROXYACID_DH_3"/>
    <property type="match status" value="1"/>
</dbReference>
<accession>A0AAQ1JNC4</accession>
<gene>
    <name evidence="7" type="ORF">SAMN05216586_10137</name>
</gene>
<dbReference type="EMBL" id="FNVE01000001">
    <property type="protein sequence ID" value="SEF43185.1"/>
    <property type="molecule type" value="Genomic_DNA"/>
</dbReference>
<keyword evidence="2 4" id="KW-0560">Oxidoreductase</keyword>
<reference evidence="7 8" key="1">
    <citation type="submission" date="2016-10" db="EMBL/GenBank/DDBJ databases">
        <authorList>
            <person name="Varghese N."/>
            <person name="Submissions S."/>
        </authorList>
    </citation>
    <scope>NUCLEOTIDE SEQUENCE [LARGE SCALE GENOMIC DNA]</scope>
    <source>
        <strain evidence="7 8">CECT 8317</strain>
    </source>
</reference>
<comment type="similarity">
    <text evidence="1 4">Belongs to the D-isomer specific 2-hydroxyacid dehydrogenase family.</text>
</comment>
<name>A0AAQ1JNC4_9GAMM</name>
<keyword evidence="3" id="KW-0520">NAD</keyword>
<dbReference type="CDD" id="cd12162">
    <property type="entry name" value="2-Hacid_dh_4"/>
    <property type="match status" value="1"/>
</dbReference>
<dbReference type="SUPFAM" id="SSF52283">
    <property type="entry name" value="Formate/glycerate dehydrogenase catalytic domain-like"/>
    <property type="match status" value="1"/>
</dbReference>
<dbReference type="PANTHER" id="PTHR43761">
    <property type="entry name" value="D-ISOMER SPECIFIC 2-HYDROXYACID DEHYDROGENASE FAMILY PROTEIN (AFU_ORTHOLOGUE AFUA_1G13630)"/>
    <property type="match status" value="1"/>
</dbReference>
<comment type="caution">
    <text evidence="7">The sequence shown here is derived from an EMBL/GenBank/DDBJ whole genome shotgun (WGS) entry which is preliminary data.</text>
</comment>
<evidence type="ECO:0000313" key="8">
    <source>
        <dbReference type="Proteomes" id="UP000243518"/>
    </source>
</evidence>
<protein>
    <submittedName>
        <fullName evidence="7">Glycerate dehydrogenase</fullName>
    </submittedName>
</protein>
<keyword evidence="8" id="KW-1185">Reference proteome</keyword>
<evidence type="ECO:0000259" key="5">
    <source>
        <dbReference type="Pfam" id="PF00389"/>
    </source>
</evidence>
<organism evidence="7 8">
    <name type="scientific">Halopseudomonas aestusnigri</name>
    <dbReference type="NCBI Taxonomy" id="857252"/>
    <lineage>
        <taxon>Bacteria</taxon>
        <taxon>Pseudomonadati</taxon>
        <taxon>Pseudomonadota</taxon>
        <taxon>Gammaproteobacteria</taxon>
        <taxon>Pseudomonadales</taxon>
        <taxon>Pseudomonadaceae</taxon>
        <taxon>Halopseudomonas</taxon>
    </lineage>
</organism>
<feature type="domain" description="D-isomer specific 2-hydroxyacid dehydrogenase catalytic" evidence="5">
    <location>
        <begin position="23"/>
        <end position="319"/>
    </location>
</feature>
<dbReference type="InterPro" id="IPR006139">
    <property type="entry name" value="D-isomer_2_OHA_DH_cat_dom"/>
</dbReference>
<dbReference type="AlphaFoldDB" id="A0AAQ1JNC4"/>
<sequence length="321" mass="34562">MQHELSTVFLDRATLDLGDLDLTALEQACASFTSYPRTSPQQTAERLAGRQVVITNKVVIDRAMMQANPQLKLILIAATGTNNVDLQAARELGIVVCNCQAYGTPAVAQHTLMLMLVLITRFESYRQAVRDGAWQRSQQFCLLDYPIGELAGRTLGILGYGELGQAVGRLAEAFGMNVLVGSLPGRERSGRSAITDLLPQIDVLSLHCPLTEQTRDLIGEAELALMKPGSLLINTGRGGLVNEKALAAALRDGQLAGAACDVLTVEPPVNGNPLLDNSIPNLVVTPHSAWGSREARQRIVGQLEANLHSFVSGRPQRQVNP</sequence>
<dbReference type="InterPro" id="IPR036291">
    <property type="entry name" value="NAD(P)-bd_dom_sf"/>
</dbReference>
<evidence type="ECO:0000259" key="6">
    <source>
        <dbReference type="Pfam" id="PF02826"/>
    </source>
</evidence>
<dbReference type="RefSeq" id="WP_088273164.1">
    <property type="nucleotide sequence ID" value="NZ_FNVE01000001.1"/>
</dbReference>
<dbReference type="NCBIfam" id="NF005069">
    <property type="entry name" value="PRK06487.1"/>
    <property type="match status" value="1"/>
</dbReference>
<feature type="domain" description="D-isomer specific 2-hydroxyacid dehydrogenase NAD-binding" evidence="6">
    <location>
        <begin position="112"/>
        <end position="289"/>
    </location>
</feature>